<dbReference type="Proteomes" id="UP000735302">
    <property type="component" value="Unassembled WGS sequence"/>
</dbReference>
<evidence type="ECO:0000313" key="2">
    <source>
        <dbReference type="Proteomes" id="UP000735302"/>
    </source>
</evidence>
<organism evidence="1 2">
    <name type="scientific">Plakobranchus ocellatus</name>
    <dbReference type="NCBI Taxonomy" id="259542"/>
    <lineage>
        <taxon>Eukaryota</taxon>
        <taxon>Metazoa</taxon>
        <taxon>Spiralia</taxon>
        <taxon>Lophotrochozoa</taxon>
        <taxon>Mollusca</taxon>
        <taxon>Gastropoda</taxon>
        <taxon>Heterobranchia</taxon>
        <taxon>Euthyneura</taxon>
        <taxon>Panpulmonata</taxon>
        <taxon>Sacoglossa</taxon>
        <taxon>Placobranchoidea</taxon>
        <taxon>Plakobranchidae</taxon>
        <taxon>Plakobranchus</taxon>
    </lineage>
</organism>
<dbReference type="EMBL" id="BLXT01008287">
    <property type="protein sequence ID" value="GFO47240.1"/>
    <property type="molecule type" value="Genomic_DNA"/>
</dbReference>
<proteinExistence type="predicted"/>
<gene>
    <name evidence="1" type="ORF">PoB_007374500</name>
</gene>
<sequence>MQGTGNGGRRRERQKKRWKDNIREWTRFELRNTLRKAEDSEEWKAVVRRSSAPRQISNLRDSHDLKMPKRSENGFSPKSFLFGLKGTGRLVTGGTYRPISDRRYVQAVQCHAIHAGRLVTGGTYRPISNRRYVQAVQCHAIHAGRLVTGGRYRPISDMCDYRPIDDWRCAQADR</sequence>
<comment type="caution">
    <text evidence="1">The sequence shown here is derived from an EMBL/GenBank/DDBJ whole genome shotgun (WGS) entry which is preliminary data.</text>
</comment>
<accession>A0AAV4DTD0</accession>
<name>A0AAV4DTD0_9GAST</name>
<evidence type="ECO:0000313" key="1">
    <source>
        <dbReference type="EMBL" id="GFO47240.1"/>
    </source>
</evidence>
<protein>
    <submittedName>
        <fullName evidence="1">Uncharacterized protein</fullName>
    </submittedName>
</protein>
<dbReference type="AlphaFoldDB" id="A0AAV4DTD0"/>
<reference evidence="1 2" key="1">
    <citation type="journal article" date="2021" name="Elife">
        <title>Chloroplast acquisition without the gene transfer in kleptoplastic sea slugs, Plakobranchus ocellatus.</title>
        <authorList>
            <person name="Maeda T."/>
            <person name="Takahashi S."/>
            <person name="Yoshida T."/>
            <person name="Shimamura S."/>
            <person name="Takaki Y."/>
            <person name="Nagai Y."/>
            <person name="Toyoda A."/>
            <person name="Suzuki Y."/>
            <person name="Arimoto A."/>
            <person name="Ishii H."/>
            <person name="Satoh N."/>
            <person name="Nishiyama T."/>
            <person name="Hasebe M."/>
            <person name="Maruyama T."/>
            <person name="Minagawa J."/>
            <person name="Obokata J."/>
            <person name="Shigenobu S."/>
        </authorList>
    </citation>
    <scope>NUCLEOTIDE SEQUENCE [LARGE SCALE GENOMIC DNA]</scope>
</reference>
<keyword evidence="2" id="KW-1185">Reference proteome</keyword>